<proteinExistence type="predicted"/>
<reference evidence="2 3" key="1">
    <citation type="journal article" date="2023" name="Mol. Ecol. Resour.">
        <title>Chromosome-level genome assembly of a triploid poplar Populus alba 'Berolinensis'.</title>
        <authorList>
            <person name="Chen S."/>
            <person name="Yu Y."/>
            <person name="Wang X."/>
            <person name="Wang S."/>
            <person name="Zhang T."/>
            <person name="Zhou Y."/>
            <person name="He R."/>
            <person name="Meng N."/>
            <person name="Wang Y."/>
            <person name="Liu W."/>
            <person name="Liu Z."/>
            <person name="Liu J."/>
            <person name="Guo Q."/>
            <person name="Huang H."/>
            <person name="Sederoff R.R."/>
            <person name="Wang G."/>
            <person name="Qu G."/>
            <person name="Chen S."/>
        </authorList>
    </citation>
    <scope>NUCLEOTIDE SEQUENCE [LARGE SCALE GENOMIC DNA]</scope>
    <source>
        <strain evidence="2">SC-2020</strain>
    </source>
</reference>
<feature type="region of interest" description="Disordered" evidence="1">
    <location>
        <begin position="160"/>
        <end position="228"/>
    </location>
</feature>
<feature type="compositionally biased region" description="Basic and acidic residues" evidence="1">
    <location>
        <begin position="186"/>
        <end position="204"/>
    </location>
</feature>
<dbReference type="EMBL" id="JAQIZT010000001">
    <property type="protein sequence ID" value="KAJ7010428.1"/>
    <property type="molecule type" value="Genomic_DNA"/>
</dbReference>
<keyword evidence="3" id="KW-1185">Reference proteome</keyword>
<comment type="caution">
    <text evidence="2">The sequence shown here is derived from an EMBL/GenBank/DDBJ whole genome shotgun (WGS) entry which is preliminary data.</text>
</comment>
<organism evidence="2 3">
    <name type="scientific">Populus alba x Populus x berolinensis</name>
    <dbReference type="NCBI Taxonomy" id="444605"/>
    <lineage>
        <taxon>Eukaryota</taxon>
        <taxon>Viridiplantae</taxon>
        <taxon>Streptophyta</taxon>
        <taxon>Embryophyta</taxon>
        <taxon>Tracheophyta</taxon>
        <taxon>Spermatophyta</taxon>
        <taxon>Magnoliopsida</taxon>
        <taxon>eudicotyledons</taxon>
        <taxon>Gunneridae</taxon>
        <taxon>Pentapetalae</taxon>
        <taxon>rosids</taxon>
        <taxon>fabids</taxon>
        <taxon>Malpighiales</taxon>
        <taxon>Salicaceae</taxon>
        <taxon>Saliceae</taxon>
        <taxon>Populus</taxon>
    </lineage>
</organism>
<gene>
    <name evidence="2" type="ORF">NC653_001008</name>
</gene>
<evidence type="ECO:0000313" key="2">
    <source>
        <dbReference type="EMBL" id="KAJ7010428.1"/>
    </source>
</evidence>
<dbReference type="AlphaFoldDB" id="A0AAD6RK62"/>
<sequence>MGLCRFGVDEEGRDFWPCGRGKTVSTIALILKERAPSHRADDVAVKKEECETLNLDDDDGVTEIDRMKKGVDGSQVTSNHSSTKSLNSYGQSKGRPAVGTLIYTMEAIEQRMGGDGDRVGGSRGAGSAHGGEIEKYYGGRGGFGREDFGRGDFRLPPPRAYEYSDQYNGDYNRGESGYGMPRRTRSYRDMSEMGGGEGREEKKTTTSLRGNEAEEDFWEDGTFTEVAG</sequence>
<name>A0AAD6RK62_9ROSI</name>
<protein>
    <submittedName>
        <fullName evidence="2">Uncharacterized protein</fullName>
    </submittedName>
</protein>
<evidence type="ECO:0000313" key="3">
    <source>
        <dbReference type="Proteomes" id="UP001164929"/>
    </source>
</evidence>
<feature type="compositionally biased region" description="Polar residues" evidence="1">
    <location>
        <begin position="74"/>
        <end position="91"/>
    </location>
</feature>
<dbReference type="Proteomes" id="UP001164929">
    <property type="component" value="Chromosome 1"/>
</dbReference>
<evidence type="ECO:0000256" key="1">
    <source>
        <dbReference type="SAM" id="MobiDB-lite"/>
    </source>
</evidence>
<feature type="region of interest" description="Disordered" evidence="1">
    <location>
        <begin position="70"/>
        <end position="92"/>
    </location>
</feature>
<accession>A0AAD6RK62</accession>